<accession>A0A0X8X4M7</accession>
<dbReference type="InterPro" id="IPR046020">
    <property type="entry name" value="DUF5977"/>
</dbReference>
<gene>
    <name evidence="1" type="ORF">MgSA37_03811</name>
</gene>
<proteinExistence type="predicted"/>
<dbReference type="AlphaFoldDB" id="A0A0X8X4M7"/>
<dbReference type="KEGG" id="mgot:MgSA37_03811"/>
<reference evidence="1 2" key="1">
    <citation type="submission" date="2015-12" db="EMBL/GenBank/DDBJ databases">
        <title>Genome sequence of Mucilaginibacter gotjawali.</title>
        <authorList>
            <person name="Lee J.S."/>
            <person name="Lee K.C."/>
            <person name="Kim K.K."/>
            <person name="Lee B.W."/>
        </authorList>
    </citation>
    <scope>NUCLEOTIDE SEQUENCE [LARGE SCALE GENOMIC DNA]</scope>
    <source>
        <strain evidence="1 2">SA3-7</strain>
    </source>
</reference>
<dbReference type="EMBL" id="AP017313">
    <property type="protein sequence ID" value="BAU55620.1"/>
    <property type="molecule type" value="Genomic_DNA"/>
</dbReference>
<dbReference type="Proteomes" id="UP000218263">
    <property type="component" value="Chromosome"/>
</dbReference>
<organism evidence="1 2">
    <name type="scientific">Mucilaginibacter gotjawali</name>
    <dbReference type="NCBI Taxonomy" id="1550579"/>
    <lineage>
        <taxon>Bacteria</taxon>
        <taxon>Pseudomonadati</taxon>
        <taxon>Bacteroidota</taxon>
        <taxon>Sphingobacteriia</taxon>
        <taxon>Sphingobacteriales</taxon>
        <taxon>Sphingobacteriaceae</taxon>
        <taxon>Mucilaginibacter</taxon>
    </lineage>
</organism>
<dbReference type="RefSeq" id="WP_096354005.1">
    <property type="nucleotide sequence ID" value="NZ_AP017313.1"/>
</dbReference>
<protein>
    <submittedName>
        <fullName evidence="1">Uncharacterized protein</fullName>
    </submittedName>
</protein>
<name>A0A0X8X4M7_9SPHI</name>
<keyword evidence="2" id="KW-1185">Reference proteome</keyword>
<evidence type="ECO:0000313" key="1">
    <source>
        <dbReference type="EMBL" id="BAU55620.1"/>
    </source>
</evidence>
<sequence>MKLIKLKPFLLSFLTVASCFLPSHLKAQSGTQINYFVPQPFPRSPTATAIEKYGTYQVNEFTGIPDISIPLYTIEAGGFQVPITLSYHASGNKVTDVASWAGLGWSVSGAGQITRRTYGLPDDMPYGCLNGYVWQNSAINTSTYAGVYYLEKASDGTYDTKPDIFSYDFPGHGGKFFIYDSVGTYKVKMLPYAPLKINYNLVAYSYSNPPPNTGLTRFTIADEHGNNYTFGDASTETTYSSTSGHTGSTSASAWKLENMISQNRRDTVSFSYQNDAIIYPSADGEIYSVIDQIVGTGYHNASYSSTPTTPGNYNSTSEKLVSQITFKNGKVVFDLDASSRQDINVGSGSYAYGLKDIKVYKYNFGTKAMELQKTIVFYKSYFNSGGNQRLRLDSIQILDKAGSIVQHYRFGYNTSISLPAYTSYQQDYWGFYNGKANSMLTPQQTISYQPVSGGSTSYVTIGSSVANGRNCDSNYMQAFVLDTIRYPTGGYSTFTYQTNQYYSGSTLMLAGGLRVKTISSYDGINPTPIVKTYIYNSARANFLLDYGYFSTQQTHRLYGSSPISTEIVRTYSNNPHCDLEGYDGATVVYPSVTEYIGTPGTNVGRTDYTFTDQQDAYTSASMSGNLIYISAFYVRGHLLTKNEYIHLSGGGYQIVKSTSNSYTAFPYTSYSYVGLAVRKLFYNEGAPNPISPGTQSPDDTNSFLYPNYYITSDDNYLTGTTVNYYDTNNPANYTTSTTTYKYDNLIHQQVTRSYHTDSKGNTLVSVSKYPADYPSGNAVIDTMVSRNMQAEAIEKYDTLKNVTTGVNAVASGELTTYKFGTNNAAVLSTIKTLRVALPLTSFSPSTITSGSLTNDTHYEQVISFDNYDSNNNLTQFTPRNTTPVSIFWGYLGESPIAQVKDAISTNAAYTSFEFGGSPSNNWYYSGTPVTDLTAPTGSLVYPLSSGSISASVSSGVGYTLSYWSNGGAATVYAGGYLTGTALTSINGWTYYEYLIPTSVTTVSISGSVSIDELRLYPSAAQMTTYAYDPSGVRSISDTKGLNNYFEYDFAQRLKNIKNFYGYIVNNYGYHTYDQTIGNQLQSAVFTRNNCPPNTTPGSLTYTVPINRYYSSTQVSANADATYDMNVNGQAKANQYCGCPVITTSFTLSNSTGLTGFQATFSGIATPYNFPSSGSTVINVPVGTYATISVNAVGSGTHTFTLTGYTPVVAHSASFSSVAVTSGSNLTLSIQ</sequence>
<evidence type="ECO:0000313" key="2">
    <source>
        <dbReference type="Proteomes" id="UP000218263"/>
    </source>
</evidence>
<dbReference type="Pfam" id="PF19404">
    <property type="entry name" value="DUF5977"/>
    <property type="match status" value="1"/>
</dbReference>
<dbReference type="OrthoDB" id="903892at2"/>
<dbReference type="PROSITE" id="PS51257">
    <property type="entry name" value="PROKAR_LIPOPROTEIN"/>
    <property type="match status" value="1"/>
</dbReference>